<keyword evidence="2" id="KW-1185">Reference proteome</keyword>
<sequence>MSGHQMNDVVVTFIGKQDPVNASGAEGPFLSALRQLPVQPVAALLLYVEGGSDRADQRNDALAQGTQYLRAEELRDTLQSRWPEMQVTLAEIGDDPSHTGTLLNGFRNSPIVRTFREAWQDRATLHTLPTGGTPAMRELLTTLAVMRFFPQTRNWYAPDRGELREEFPLAAQAVALSGAVTAVRLGEYAVAAEQVQIFSHAAPLVRELLLGLQAYRQGEYREALSLLRRWEAPAAFQKWREAAIRGLTLTSKPAGALMVLWNEVQAASPRNAVLAHATLLETALQTLIVQQGLPGKDEGVGAMVNRLRLHGMEVPSALDATTGTPRELYSGRNDAIHSAQHVTESEAQRAREAATDLLRSFPAPIPELHEFLRAPHMNAFAPQRRPELAELLHGFLVT</sequence>
<evidence type="ECO:0008006" key="3">
    <source>
        <dbReference type="Google" id="ProtNLM"/>
    </source>
</evidence>
<name>A0ABW5P0G8_9DEIO</name>
<gene>
    <name evidence="1" type="ORF">ACFSR9_04760</name>
</gene>
<accession>A0ABW5P0G8</accession>
<protein>
    <recommendedName>
        <fullName evidence="3">DUF4145 domain-containing protein</fullName>
    </recommendedName>
</protein>
<dbReference type="RefSeq" id="WP_386843540.1">
    <property type="nucleotide sequence ID" value="NZ_JBHUMK010000014.1"/>
</dbReference>
<evidence type="ECO:0000313" key="1">
    <source>
        <dbReference type="EMBL" id="MFD2608751.1"/>
    </source>
</evidence>
<evidence type="ECO:0000313" key="2">
    <source>
        <dbReference type="Proteomes" id="UP001597475"/>
    </source>
</evidence>
<dbReference type="EMBL" id="JBHUMK010000014">
    <property type="protein sequence ID" value="MFD2608751.1"/>
    <property type="molecule type" value="Genomic_DNA"/>
</dbReference>
<organism evidence="1 2">
    <name type="scientific">Deinococcus taklimakanensis</name>
    <dbReference type="NCBI Taxonomy" id="536443"/>
    <lineage>
        <taxon>Bacteria</taxon>
        <taxon>Thermotogati</taxon>
        <taxon>Deinococcota</taxon>
        <taxon>Deinococci</taxon>
        <taxon>Deinococcales</taxon>
        <taxon>Deinococcaceae</taxon>
        <taxon>Deinococcus</taxon>
    </lineage>
</organism>
<proteinExistence type="predicted"/>
<comment type="caution">
    <text evidence="1">The sequence shown here is derived from an EMBL/GenBank/DDBJ whole genome shotgun (WGS) entry which is preliminary data.</text>
</comment>
<reference evidence="2" key="1">
    <citation type="journal article" date="2019" name="Int. J. Syst. Evol. Microbiol.">
        <title>The Global Catalogue of Microorganisms (GCM) 10K type strain sequencing project: providing services to taxonomists for standard genome sequencing and annotation.</title>
        <authorList>
            <consortium name="The Broad Institute Genomics Platform"/>
            <consortium name="The Broad Institute Genome Sequencing Center for Infectious Disease"/>
            <person name="Wu L."/>
            <person name="Ma J."/>
        </authorList>
    </citation>
    <scope>NUCLEOTIDE SEQUENCE [LARGE SCALE GENOMIC DNA]</scope>
    <source>
        <strain evidence="2">KCTC 33842</strain>
    </source>
</reference>
<dbReference type="Proteomes" id="UP001597475">
    <property type="component" value="Unassembled WGS sequence"/>
</dbReference>